<gene>
    <name evidence="1" type="ORF">GCM10011322_16890</name>
</gene>
<name>A0A917Q6L9_9HYPH</name>
<accession>A0A917Q6L9</accession>
<evidence type="ECO:0000313" key="2">
    <source>
        <dbReference type="Proteomes" id="UP000600449"/>
    </source>
</evidence>
<evidence type="ECO:0000313" key="1">
    <source>
        <dbReference type="EMBL" id="GGK30953.1"/>
    </source>
</evidence>
<sequence length="184" mass="20068">MIMTEPFEFELVFSLPEGDHDAFALTDAVFEAGFDDALVGTGIPGLVGVELEAEGEDAQSVILDAARRLSKALPPGTRLREIRPDLVSLADVAEKLNVKRQALAQRRMPPPSLGGLYRIDEIAAALIEATTPEAGRRRPRFDVAPIQKWLRAGCAARQLNAKLTTRELDPVSVEFVPAPDDARR</sequence>
<comment type="caution">
    <text evidence="1">The sequence shown here is derived from an EMBL/GenBank/DDBJ whole genome shotgun (WGS) entry which is preliminary data.</text>
</comment>
<organism evidence="1 2">
    <name type="scientific">Salinarimonas ramus</name>
    <dbReference type="NCBI Taxonomy" id="690164"/>
    <lineage>
        <taxon>Bacteria</taxon>
        <taxon>Pseudomonadati</taxon>
        <taxon>Pseudomonadota</taxon>
        <taxon>Alphaproteobacteria</taxon>
        <taxon>Hyphomicrobiales</taxon>
        <taxon>Salinarimonadaceae</taxon>
        <taxon>Salinarimonas</taxon>
    </lineage>
</organism>
<evidence type="ECO:0008006" key="3">
    <source>
        <dbReference type="Google" id="ProtNLM"/>
    </source>
</evidence>
<dbReference type="EMBL" id="BMMF01000004">
    <property type="protein sequence ID" value="GGK30953.1"/>
    <property type="molecule type" value="Genomic_DNA"/>
</dbReference>
<reference evidence="1 2" key="1">
    <citation type="journal article" date="2014" name="Int. J. Syst. Evol. Microbiol.">
        <title>Complete genome sequence of Corynebacterium casei LMG S-19264T (=DSM 44701T), isolated from a smear-ripened cheese.</title>
        <authorList>
            <consortium name="US DOE Joint Genome Institute (JGI-PGF)"/>
            <person name="Walter F."/>
            <person name="Albersmeier A."/>
            <person name="Kalinowski J."/>
            <person name="Ruckert C."/>
        </authorList>
    </citation>
    <scope>NUCLEOTIDE SEQUENCE [LARGE SCALE GENOMIC DNA]</scope>
    <source>
        <strain evidence="1 2">CGMCC 1.9161</strain>
    </source>
</reference>
<keyword evidence="2" id="KW-1185">Reference proteome</keyword>
<dbReference type="RefSeq" id="WP_210317601.1">
    <property type="nucleotide sequence ID" value="NZ_BMMF01000004.1"/>
</dbReference>
<dbReference type="AlphaFoldDB" id="A0A917Q6L9"/>
<proteinExistence type="predicted"/>
<protein>
    <recommendedName>
        <fullName evidence="3">DNA-binding protein</fullName>
    </recommendedName>
</protein>
<dbReference type="Proteomes" id="UP000600449">
    <property type="component" value="Unassembled WGS sequence"/>
</dbReference>